<evidence type="ECO:0000313" key="3">
    <source>
        <dbReference type="Proteomes" id="UP001305779"/>
    </source>
</evidence>
<gene>
    <name evidence="2" type="ORF">PRZ48_004454</name>
</gene>
<feature type="compositionally biased region" description="Pro residues" evidence="1">
    <location>
        <begin position="35"/>
        <end position="50"/>
    </location>
</feature>
<accession>A0ABR0EPL5</accession>
<sequence length="483" mass="52389">MGRAGLRPRKAGGGADTNLNTTTFNLPAVAPVAPVAPAPVLPPVPPPPAPVVAAPTGGAAPGPITADEDGDEDQQPEEEEHDDDDQVVVPGGDAHGAGLDDDDSQRPGEAVGDTADGGGDGADLAGDGLEERGAGVPGLRPDDAGKDDPGSVDDDQAANPDDEDGRPVDEGETIDEEAGGVDLAGSSRKRRSDSGDSPESDRSTKSARISLPAIPLDRRPETWLSIREWFENDGGDPDDMDNLFSRLFVQADDEGLRIPDPPGYALFEGAPALYLDRLTRFVRTQILEWCNNSFANAITRSKDMRERLSYEQDQQNMQSHFEQGGWPWRADRQVVPLDEDAPPRPAGDPRITAERLGFGTDLVSPGKRGIWSLRSSFPAGTWCHAGLWVKTRKGRIVDRSVVKEVYLTRAEWRDNNLWENVNGTAWPMEAVTQWRLVPCEESFNVVKYAAHSTGNQMYRIYQEYCPCGNLGQICKFPSLHGKH</sequence>
<name>A0ABR0EPL5_ZASCE</name>
<feature type="region of interest" description="Disordered" evidence="1">
    <location>
        <begin position="1"/>
        <end position="22"/>
    </location>
</feature>
<feature type="compositionally biased region" description="Low complexity" evidence="1">
    <location>
        <begin position="51"/>
        <end position="63"/>
    </location>
</feature>
<feature type="compositionally biased region" description="Basic residues" evidence="1">
    <location>
        <begin position="1"/>
        <end position="10"/>
    </location>
</feature>
<feature type="compositionally biased region" description="Acidic residues" evidence="1">
    <location>
        <begin position="150"/>
        <end position="179"/>
    </location>
</feature>
<organism evidence="2 3">
    <name type="scientific">Zasmidium cellare</name>
    <name type="common">Wine cellar mold</name>
    <name type="synonym">Racodium cellare</name>
    <dbReference type="NCBI Taxonomy" id="395010"/>
    <lineage>
        <taxon>Eukaryota</taxon>
        <taxon>Fungi</taxon>
        <taxon>Dikarya</taxon>
        <taxon>Ascomycota</taxon>
        <taxon>Pezizomycotina</taxon>
        <taxon>Dothideomycetes</taxon>
        <taxon>Dothideomycetidae</taxon>
        <taxon>Mycosphaerellales</taxon>
        <taxon>Mycosphaerellaceae</taxon>
        <taxon>Zasmidium</taxon>
    </lineage>
</organism>
<feature type="compositionally biased region" description="Acidic residues" evidence="1">
    <location>
        <begin position="66"/>
        <end position="86"/>
    </location>
</feature>
<feature type="compositionally biased region" description="Basic and acidic residues" evidence="1">
    <location>
        <begin position="140"/>
        <end position="149"/>
    </location>
</feature>
<dbReference type="EMBL" id="JAXOVC010000003">
    <property type="protein sequence ID" value="KAK4503539.1"/>
    <property type="molecule type" value="Genomic_DNA"/>
</dbReference>
<keyword evidence="3" id="KW-1185">Reference proteome</keyword>
<protein>
    <submittedName>
        <fullName evidence="2">Uncharacterized protein</fullName>
    </submittedName>
</protein>
<evidence type="ECO:0000256" key="1">
    <source>
        <dbReference type="SAM" id="MobiDB-lite"/>
    </source>
</evidence>
<feature type="region of interest" description="Disordered" evidence="1">
    <location>
        <begin position="35"/>
        <end position="214"/>
    </location>
</feature>
<proteinExistence type="predicted"/>
<evidence type="ECO:0000313" key="2">
    <source>
        <dbReference type="EMBL" id="KAK4503539.1"/>
    </source>
</evidence>
<dbReference type="Proteomes" id="UP001305779">
    <property type="component" value="Unassembled WGS sequence"/>
</dbReference>
<comment type="caution">
    <text evidence="2">The sequence shown here is derived from an EMBL/GenBank/DDBJ whole genome shotgun (WGS) entry which is preliminary data.</text>
</comment>
<reference evidence="2 3" key="1">
    <citation type="journal article" date="2023" name="G3 (Bethesda)">
        <title>A chromosome-level genome assembly of Zasmidium syzygii isolated from banana leaves.</title>
        <authorList>
            <person name="van Westerhoven A.C."/>
            <person name="Mehrabi R."/>
            <person name="Talebi R."/>
            <person name="Steentjes M.B.F."/>
            <person name="Corcolon B."/>
            <person name="Chong P.A."/>
            <person name="Kema G.H.J."/>
            <person name="Seidl M.F."/>
        </authorList>
    </citation>
    <scope>NUCLEOTIDE SEQUENCE [LARGE SCALE GENOMIC DNA]</scope>
    <source>
        <strain evidence="2 3">P124</strain>
    </source>
</reference>